<keyword evidence="7" id="KW-0460">Magnesium</keyword>
<keyword evidence="7" id="KW-0479">Metal-binding</keyword>
<dbReference type="InterPro" id="IPR018480">
    <property type="entry name" value="PNAcMuramoyl-5peptid_Trfase_CS"/>
</dbReference>
<feature type="transmembrane region" description="Helical" evidence="8">
    <location>
        <begin position="46"/>
        <end position="65"/>
    </location>
</feature>
<dbReference type="GO" id="GO:0046872">
    <property type="term" value="F:metal ion binding"/>
    <property type="evidence" value="ECO:0007669"/>
    <property type="project" value="UniProtKB-KW"/>
</dbReference>
<dbReference type="KEGG" id="echi:FKX85_20275"/>
<dbReference type="GO" id="GO:0044038">
    <property type="term" value="P:cell wall macromolecule biosynthetic process"/>
    <property type="evidence" value="ECO:0007669"/>
    <property type="project" value="TreeGrafter"/>
</dbReference>
<feature type="binding site" evidence="7">
    <location>
        <position position="211"/>
    </location>
    <ligand>
        <name>Mg(2+)</name>
        <dbReference type="ChEBI" id="CHEBI:18420"/>
    </ligand>
</feature>
<evidence type="ECO:0000256" key="5">
    <source>
        <dbReference type="ARBA" id="ARBA00022989"/>
    </source>
</evidence>
<dbReference type="Proteomes" id="UP000316614">
    <property type="component" value="Chromosome"/>
</dbReference>
<dbReference type="EMBL" id="CP041253">
    <property type="protein sequence ID" value="QDH81239.1"/>
    <property type="molecule type" value="Genomic_DNA"/>
</dbReference>
<reference evidence="9 10" key="1">
    <citation type="submission" date="2019-06" db="EMBL/GenBank/DDBJ databases">
        <title>Echinicola alkalisoli sp. nov. isolated from saline soil.</title>
        <authorList>
            <person name="Sun J.-Q."/>
            <person name="Xu L."/>
        </authorList>
    </citation>
    <scope>NUCLEOTIDE SEQUENCE [LARGE SCALE GENOMIC DNA]</scope>
    <source>
        <strain evidence="9 10">LN3S3</strain>
    </source>
</reference>
<dbReference type="CDD" id="cd06853">
    <property type="entry name" value="GT_WecA_like"/>
    <property type="match status" value="1"/>
</dbReference>
<dbReference type="RefSeq" id="WP_141616454.1">
    <property type="nucleotide sequence ID" value="NZ_CP041253.1"/>
</dbReference>
<feature type="transmembrane region" description="Helical" evidence="8">
    <location>
        <begin position="321"/>
        <end position="341"/>
    </location>
</feature>
<dbReference type="PROSITE" id="PS01347">
    <property type="entry name" value="MRAY_1"/>
    <property type="match status" value="1"/>
</dbReference>
<protein>
    <submittedName>
        <fullName evidence="9">Undecaprenyl/decaprenyl-phosphate alpha-N-acetylglucosaminyl 1-phosphate transferase</fullName>
    </submittedName>
</protein>
<keyword evidence="5 8" id="KW-1133">Transmembrane helix</keyword>
<sequence length="383" mass="42574">MNVLFSFIAAFCMGLAIFPFVIKWIKGSNLMDLPGGRKIHKEAIPSMGGLGILTAFSLSIVFGLSQIPSNRYQYLLISLGILFLIGFLDDWKGLSAFHKLIGQLVAFGLVVVLGEVRLVSFYGFLGVGELPLWISYSLSVFLFVGLTNAYNLVDGLDGLAGTLGLISCSFLGTWFLFTNHVIEGTICFIMTGSLLSFLVYNWHPARIFMGDTGSLPVGFFIAAFLLLFVQFNGKLPDYSPYKFHAPITTGLMLMVVCCYDTLRVIVRRLKRGKSPFSPDKSHVHHFLMRMGYRHDQVTLLLGGIKCVLIILALFLRGGQDILLLPGFTLLIVALGSMLNAITLKKVRIKVRNSPRVLAKSPFTVQKIHKEYKEEVRDDPSFEV</sequence>
<dbReference type="PANTHER" id="PTHR22926:SF3">
    <property type="entry name" value="UNDECAPRENYL-PHOSPHATE ALPHA-N-ACETYLGLUCOSAMINYL 1-PHOSPHATE TRANSFERASE"/>
    <property type="match status" value="1"/>
</dbReference>
<feature type="transmembrane region" description="Helical" evidence="8">
    <location>
        <begin position="214"/>
        <end position="231"/>
    </location>
</feature>
<evidence type="ECO:0000256" key="6">
    <source>
        <dbReference type="ARBA" id="ARBA00023136"/>
    </source>
</evidence>
<feature type="transmembrane region" description="Helical" evidence="8">
    <location>
        <begin position="297"/>
        <end position="315"/>
    </location>
</feature>
<dbReference type="PANTHER" id="PTHR22926">
    <property type="entry name" value="PHOSPHO-N-ACETYLMURAMOYL-PENTAPEPTIDE-TRANSFERASE"/>
    <property type="match status" value="1"/>
</dbReference>
<feature type="transmembrane region" description="Helical" evidence="8">
    <location>
        <begin position="6"/>
        <end position="25"/>
    </location>
</feature>
<evidence type="ECO:0000256" key="3">
    <source>
        <dbReference type="ARBA" id="ARBA00022679"/>
    </source>
</evidence>
<keyword evidence="3 9" id="KW-0808">Transferase</keyword>
<evidence type="ECO:0000313" key="9">
    <source>
        <dbReference type="EMBL" id="QDH81239.1"/>
    </source>
</evidence>
<accession>A0A514CN42</accession>
<dbReference type="InterPro" id="IPR000715">
    <property type="entry name" value="Glycosyl_transferase_4"/>
</dbReference>
<evidence type="ECO:0000256" key="2">
    <source>
        <dbReference type="ARBA" id="ARBA00022475"/>
    </source>
</evidence>
<keyword evidence="6 8" id="KW-0472">Membrane</keyword>
<proteinExistence type="predicted"/>
<feature type="transmembrane region" description="Helical" evidence="8">
    <location>
        <begin position="71"/>
        <end position="88"/>
    </location>
</feature>
<dbReference type="AlphaFoldDB" id="A0A514CN42"/>
<evidence type="ECO:0000313" key="10">
    <source>
        <dbReference type="Proteomes" id="UP000316614"/>
    </source>
</evidence>
<name>A0A514CN42_9BACT</name>
<gene>
    <name evidence="9" type="ORF">FKX85_20275</name>
</gene>
<feature type="transmembrane region" description="Helical" evidence="8">
    <location>
        <begin position="182"/>
        <end position="202"/>
    </location>
</feature>
<keyword evidence="10" id="KW-1185">Reference proteome</keyword>
<feature type="transmembrane region" description="Helical" evidence="8">
    <location>
        <begin position="243"/>
        <end position="266"/>
    </location>
</feature>
<comment type="subcellular location">
    <subcellularLocation>
        <location evidence="1">Cell membrane</location>
        <topology evidence="1">Multi-pass membrane protein</topology>
    </subcellularLocation>
</comment>
<dbReference type="GO" id="GO:0009103">
    <property type="term" value="P:lipopolysaccharide biosynthetic process"/>
    <property type="evidence" value="ECO:0007669"/>
    <property type="project" value="TreeGrafter"/>
</dbReference>
<evidence type="ECO:0000256" key="8">
    <source>
        <dbReference type="SAM" id="Phobius"/>
    </source>
</evidence>
<feature type="transmembrane region" description="Helical" evidence="8">
    <location>
        <begin position="130"/>
        <end position="151"/>
    </location>
</feature>
<keyword evidence="2" id="KW-1003">Cell membrane</keyword>
<comment type="cofactor">
    <cofactor evidence="7">
        <name>Mg(2+)</name>
        <dbReference type="ChEBI" id="CHEBI:18420"/>
    </cofactor>
</comment>
<dbReference type="GO" id="GO:0016780">
    <property type="term" value="F:phosphotransferase activity, for other substituted phosphate groups"/>
    <property type="evidence" value="ECO:0007669"/>
    <property type="project" value="InterPro"/>
</dbReference>
<keyword evidence="4 8" id="KW-0812">Transmembrane</keyword>
<evidence type="ECO:0000256" key="1">
    <source>
        <dbReference type="ARBA" id="ARBA00004651"/>
    </source>
</evidence>
<dbReference type="GO" id="GO:0005886">
    <property type="term" value="C:plasma membrane"/>
    <property type="evidence" value="ECO:0007669"/>
    <property type="project" value="UniProtKB-SubCell"/>
</dbReference>
<evidence type="ECO:0000256" key="7">
    <source>
        <dbReference type="PIRSR" id="PIRSR600715-1"/>
    </source>
</evidence>
<feature type="transmembrane region" description="Helical" evidence="8">
    <location>
        <begin position="100"/>
        <end position="124"/>
    </location>
</feature>
<dbReference type="GO" id="GO:0071555">
    <property type="term" value="P:cell wall organization"/>
    <property type="evidence" value="ECO:0007669"/>
    <property type="project" value="TreeGrafter"/>
</dbReference>
<organism evidence="9 10">
    <name type="scientific">Echinicola soli</name>
    <dbReference type="NCBI Taxonomy" id="2591634"/>
    <lineage>
        <taxon>Bacteria</taxon>
        <taxon>Pseudomonadati</taxon>
        <taxon>Bacteroidota</taxon>
        <taxon>Cytophagia</taxon>
        <taxon>Cytophagales</taxon>
        <taxon>Cyclobacteriaceae</taxon>
        <taxon>Echinicola</taxon>
    </lineage>
</organism>
<dbReference type="Pfam" id="PF00953">
    <property type="entry name" value="Glycos_transf_4"/>
    <property type="match status" value="1"/>
</dbReference>
<dbReference type="OrthoDB" id="9783652at2"/>
<feature type="binding site" evidence="7">
    <location>
        <position position="151"/>
    </location>
    <ligand>
        <name>Mg(2+)</name>
        <dbReference type="ChEBI" id="CHEBI:18420"/>
    </ligand>
</feature>
<evidence type="ECO:0000256" key="4">
    <source>
        <dbReference type="ARBA" id="ARBA00022692"/>
    </source>
</evidence>